<dbReference type="EMBL" id="SJPF01000005">
    <property type="protein sequence ID" value="TWT30904.1"/>
    <property type="molecule type" value="Genomic_DNA"/>
</dbReference>
<proteinExistence type="predicted"/>
<keyword evidence="2" id="KW-1185">Reference proteome</keyword>
<protein>
    <recommendedName>
        <fullName evidence="3">Acetoacetate decarboxylase (ADC)</fullName>
    </recommendedName>
</protein>
<organism evidence="1 2">
    <name type="scientific">Blastopirellula retiformator</name>
    <dbReference type="NCBI Taxonomy" id="2527970"/>
    <lineage>
        <taxon>Bacteria</taxon>
        <taxon>Pseudomonadati</taxon>
        <taxon>Planctomycetota</taxon>
        <taxon>Planctomycetia</taxon>
        <taxon>Pirellulales</taxon>
        <taxon>Pirellulaceae</taxon>
        <taxon>Blastopirellula</taxon>
    </lineage>
</organism>
<dbReference type="InterPro" id="IPR018644">
    <property type="entry name" value="DUF2071"/>
</dbReference>
<dbReference type="RefSeq" id="WP_146435743.1">
    <property type="nucleotide sequence ID" value="NZ_SJPF01000005.1"/>
</dbReference>
<dbReference type="Proteomes" id="UP000318878">
    <property type="component" value="Unassembled WGS sequence"/>
</dbReference>
<evidence type="ECO:0000313" key="2">
    <source>
        <dbReference type="Proteomes" id="UP000318878"/>
    </source>
</evidence>
<dbReference type="Pfam" id="PF09844">
    <property type="entry name" value="DUF2071"/>
    <property type="match status" value="1"/>
</dbReference>
<reference evidence="1 2" key="1">
    <citation type="submission" date="2019-02" db="EMBL/GenBank/DDBJ databases">
        <title>Deep-cultivation of Planctomycetes and their phenomic and genomic characterization uncovers novel biology.</title>
        <authorList>
            <person name="Wiegand S."/>
            <person name="Jogler M."/>
            <person name="Boedeker C."/>
            <person name="Pinto D."/>
            <person name="Vollmers J."/>
            <person name="Rivas-Marin E."/>
            <person name="Kohn T."/>
            <person name="Peeters S.H."/>
            <person name="Heuer A."/>
            <person name="Rast P."/>
            <person name="Oberbeckmann S."/>
            <person name="Bunk B."/>
            <person name="Jeske O."/>
            <person name="Meyerdierks A."/>
            <person name="Storesund J.E."/>
            <person name="Kallscheuer N."/>
            <person name="Luecker S."/>
            <person name="Lage O.M."/>
            <person name="Pohl T."/>
            <person name="Merkel B.J."/>
            <person name="Hornburger P."/>
            <person name="Mueller R.-W."/>
            <person name="Bruemmer F."/>
            <person name="Labrenz M."/>
            <person name="Spormann A.M."/>
            <person name="Op Den Camp H."/>
            <person name="Overmann J."/>
            <person name="Amann R."/>
            <person name="Jetten M.S.M."/>
            <person name="Mascher T."/>
            <person name="Medema M.H."/>
            <person name="Devos D.P."/>
            <person name="Kaster A.-K."/>
            <person name="Ovreas L."/>
            <person name="Rohde M."/>
            <person name="Galperin M.Y."/>
            <person name="Jogler C."/>
        </authorList>
    </citation>
    <scope>NUCLEOTIDE SEQUENCE [LARGE SCALE GENOMIC DNA]</scope>
    <source>
        <strain evidence="1 2">Enr8</strain>
    </source>
</reference>
<comment type="caution">
    <text evidence="1">The sequence shown here is derived from an EMBL/GenBank/DDBJ whole genome shotgun (WGS) entry which is preliminary data.</text>
</comment>
<accession>A0A5C5UWZ9</accession>
<name>A0A5C5UWZ9_9BACT</name>
<evidence type="ECO:0000313" key="1">
    <source>
        <dbReference type="EMBL" id="TWT30904.1"/>
    </source>
</evidence>
<sequence>MQIPTIQGTIDRRILVNYRVAPDTLAKALPPPFRPQLVNGFGMAGICLIRLKNVTPKFLPSFCGISSENAAHRFAVEWDQAGQTSQGVYIPRRDTSSWLNALVGGRLFPGVHHLAQFDVNERDDSYSLDVHSDDHQIQIAVQGAIAAELPRNSVFSSLQEASNFFEAGCLGYSDGTKPNEFDGLELRSFGWKVQPLRIERVESSYFDDRRLFPGGTIEFDSALLMKGIRHEWIGKESLSAS</sequence>
<dbReference type="OrthoDB" id="5492672at2"/>
<dbReference type="AlphaFoldDB" id="A0A5C5UWZ9"/>
<evidence type="ECO:0008006" key="3">
    <source>
        <dbReference type="Google" id="ProtNLM"/>
    </source>
</evidence>
<gene>
    <name evidence="1" type="ORF">Enr8_44300</name>
</gene>